<proteinExistence type="predicted"/>
<dbReference type="Pfam" id="PF06985">
    <property type="entry name" value="HET"/>
    <property type="match status" value="1"/>
</dbReference>
<dbReference type="InterPro" id="IPR058525">
    <property type="entry name" value="DUF8212"/>
</dbReference>
<evidence type="ECO:0000259" key="2">
    <source>
        <dbReference type="Pfam" id="PF26640"/>
    </source>
</evidence>
<reference evidence="3" key="1">
    <citation type="submission" date="2022-10" db="EMBL/GenBank/DDBJ databases">
        <title>Culturing micro-colonial fungi from biological soil crusts in the Mojave desert and describing Neophaeococcomyces mojavensis, and introducing the new genera and species Taxawa tesnikishii.</title>
        <authorList>
            <person name="Kurbessoian T."/>
            <person name="Stajich J.E."/>
        </authorList>
    </citation>
    <scope>NUCLEOTIDE SEQUENCE</scope>
    <source>
        <strain evidence="3">TK_35</strain>
    </source>
</reference>
<dbReference type="PANTHER" id="PTHR10622">
    <property type="entry name" value="HET DOMAIN-CONTAINING PROTEIN"/>
    <property type="match status" value="1"/>
</dbReference>
<evidence type="ECO:0000313" key="3">
    <source>
        <dbReference type="EMBL" id="KAJ9641204.1"/>
    </source>
</evidence>
<evidence type="ECO:0000313" key="4">
    <source>
        <dbReference type="Proteomes" id="UP001172681"/>
    </source>
</evidence>
<dbReference type="Proteomes" id="UP001172681">
    <property type="component" value="Unassembled WGS sequence"/>
</dbReference>
<dbReference type="PANTHER" id="PTHR10622:SF12">
    <property type="entry name" value="HET DOMAIN-CONTAINING PROTEIN"/>
    <property type="match status" value="1"/>
</dbReference>
<evidence type="ECO:0008006" key="5">
    <source>
        <dbReference type="Google" id="ProtNLM"/>
    </source>
</evidence>
<dbReference type="Pfam" id="PF26640">
    <property type="entry name" value="DUF8212"/>
    <property type="match status" value="1"/>
</dbReference>
<sequence>MRLIHTRTCRLQDFSQGEIPPYAILSHTWGEEEVSFQDMSSARCQRYKGYAKILQACKVAVRDGLEYIWIDTCCIEKASSAELIASINSMYAWYSDAEVCYVYLEDFEPDSDIEDSLPRCRWFTRGWTLQELLAPRYVELYDKNWNFLGTKLDFVDGISTTTGIQRTVLLGGKAISDCSVAMRMSWAARRQTTRVEDMSYCLLGIFDIHMSLIYGEGTAAFRRLQEEIVKRNNDTTIFAWENDLSQDQKLLGAWAPSPASFKGSQATPFAQDFPNLSVTNKGILVSSDMHIRAVFTETCDALRRKYSLEFDSYLLFLGHNETHGDSGGIYLRKIGPDLFVSPRTLSYSPGDWRLPPDMISLYRISTLYIRICSLLSHIYTLYLPFSSLHIYISRILLIGESVVTAQDNLQGLDGQTLYRGKKVTERRTPNAMFLPTSLLGFTA</sequence>
<accession>A0AA39D238</accession>
<comment type="caution">
    <text evidence="3">The sequence shown here is derived from an EMBL/GenBank/DDBJ whole genome shotgun (WGS) entry which is preliminary data.</text>
</comment>
<organism evidence="3 4">
    <name type="scientific">Knufia peltigerae</name>
    <dbReference type="NCBI Taxonomy" id="1002370"/>
    <lineage>
        <taxon>Eukaryota</taxon>
        <taxon>Fungi</taxon>
        <taxon>Dikarya</taxon>
        <taxon>Ascomycota</taxon>
        <taxon>Pezizomycotina</taxon>
        <taxon>Eurotiomycetes</taxon>
        <taxon>Chaetothyriomycetidae</taxon>
        <taxon>Chaetothyriales</taxon>
        <taxon>Trichomeriaceae</taxon>
        <taxon>Knufia</taxon>
    </lineage>
</organism>
<keyword evidence="4" id="KW-1185">Reference proteome</keyword>
<evidence type="ECO:0000259" key="1">
    <source>
        <dbReference type="Pfam" id="PF06985"/>
    </source>
</evidence>
<feature type="domain" description="Heterokaryon incompatibility" evidence="1">
    <location>
        <begin position="22"/>
        <end position="111"/>
    </location>
</feature>
<feature type="domain" description="DUF8212" evidence="2">
    <location>
        <begin position="220"/>
        <end position="248"/>
    </location>
</feature>
<dbReference type="EMBL" id="JAPDRN010000012">
    <property type="protein sequence ID" value="KAJ9641204.1"/>
    <property type="molecule type" value="Genomic_DNA"/>
</dbReference>
<dbReference type="InterPro" id="IPR010730">
    <property type="entry name" value="HET"/>
</dbReference>
<dbReference type="AlphaFoldDB" id="A0AA39D238"/>
<name>A0AA39D238_9EURO</name>
<protein>
    <recommendedName>
        <fullName evidence="5">Heterokaryon incompatibility domain-containing protein</fullName>
    </recommendedName>
</protein>
<gene>
    <name evidence="3" type="ORF">H2204_002882</name>
</gene>